<evidence type="ECO:0000313" key="2">
    <source>
        <dbReference type="EMBL" id="MCR9016962.1"/>
    </source>
</evidence>
<gene>
    <name evidence="2" type="ORF">NU887_18155</name>
</gene>
<dbReference type="Gene3D" id="3.30.1150.10">
    <property type="match status" value="1"/>
</dbReference>
<keyword evidence="3" id="KW-1185">Reference proteome</keyword>
<organism evidence="2 3">
    <name type="scientific">Aquiflexum gelatinilyticum</name>
    <dbReference type="NCBI Taxonomy" id="2961943"/>
    <lineage>
        <taxon>Bacteria</taxon>
        <taxon>Pseudomonadati</taxon>
        <taxon>Bacteroidota</taxon>
        <taxon>Cytophagia</taxon>
        <taxon>Cytophagales</taxon>
        <taxon>Cyclobacteriaceae</taxon>
        <taxon>Aquiflexum</taxon>
    </lineage>
</organism>
<dbReference type="PANTHER" id="PTHR33446">
    <property type="entry name" value="PROTEIN TONB-RELATED"/>
    <property type="match status" value="1"/>
</dbReference>
<dbReference type="InterPro" id="IPR037682">
    <property type="entry name" value="TonB_C"/>
</dbReference>
<dbReference type="EMBL" id="JANSUY010000021">
    <property type="protein sequence ID" value="MCR9016962.1"/>
    <property type="molecule type" value="Genomic_DNA"/>
</dbReference>
<dbReference type="Proteomes" id="UP001142175">
    <property type="component" value="Unassembled WGS sequence"/>
</dbReference>
<dbReference type="RefSeq" id="WP_258424807.1">
    <property type="nucleotide sequence ID" value="NZ_JANSUY010000021.1"/>
</dbReference>
<dbReference type="SUPFAM" id="SSF74653">
    <property type="entry name" value="TolA/TonB C-terminal domain"/>
    <property type="match status" value="1"/>
</dbReference>
<proteinExistence type="predicted"/>
<dbReference type="PANTHER" id="PTHR33446:SF2">
    <property type="entry name" value="PROTEIN TONB"/>
    <property type="match status" value="1"/>
</dbReference>
<feature type="domain" description="TonB C-terminal" evidence="1">
    <location>
        <begin position="167"/>
        <end position="248"/>
    </location>
</feature>
<evidence type="ECO:0000259" key="1">
    <source>
        <dbReference type="Pfam" id="PF03544"/>
    </source>
</evidence>
<dbReference type="InterPro" id="IPR051045">
    <property type="entry name" value="TonB-dependent_transducer"/>
</dbReference>
<comment type="caution">
    <text evidence="2">The sequence shown here is derived from an EMBL/GenBank/DDBJ whole genome shotgun (WGS) entry which is preliminary data.</text>
</comment>
<dbReference type="GO" id="GO:0031992">
    <property type="term" value="F:energy transducer activity"/>
    <property type="evidence" value="ECO:0007669"/>
    <property type="project" value="TreeGrafter"/>
</dbReference>
<sequence>MAYKKSFLIASIVLFLPFVSHSQVLQYFNRHFIAIKDTAVYKPVYYLQLSEGEPDPTSKYFRMDNSLALEQTNEKDASGKLIRRNTARFAEDGYLSSKTFRDYVRDSIVEFTFFANGNLKSSKTTVKNEVLENLSFDEKGTPRTAPTYENALPVGGMGAWRNFLIQNLKYPEPLIDAGIEGKADIFFELNEIGEITFYEVMNAEYVHPDLAKEAMRVFALFAKKPWNPTKVDGIAVKSTMILPVTFKLEN</sequence>
<name>A0A9X2PBF1_9BACT</name>
<accession>A0A9X2PBF1</accession>
<dbReference type="AlphaFoldDB" id="A0A9X2PBF1"/>
<dbReference type="Pfam" id="PF03544">
    <property type="entry name" value="TonB_C"/>
    <property type="match status" value="1"/>
</dbReference>
<evidence type="ECO:0000313" key="3">
    <source>
        <dbReference type="Proteomes" id="UP001142175"/>
    </source>
</evidence>
<dbReference type="GO" id="GO:0098797">
    <property type="term" value="C:plasma membrane protein complex"/>
    <property type="evidence" value="ECO:0007669"/>
    <property type="project" value="TreeGrafter"/>
</dbReference>
<protein>
    <submittedName>
        <fullName evidence="2">Energy transducer TonB</fullName>
    </submittedName>
</protein>
<reference evidence="2" key="1">
    <citation type="submission" date="2022-08" db="EMBL/GenBank/DDBJ databases">
        <authorList>
            <person name="Zhang D."/>
        </authorList>
    </citation>
    <scope>NUCLEOTIDE SEQUENCE</scope>
    <source>
        <strain evidence="2">XJ19-11</strain>
    </source>
</reference>
<dbReference type="GO" id="GO:0055085">
    <property type="term" value="P:transmembrane transport"/>
    <property type="evidence" value="ECO:0007669"/>
    <property type="project" value="InterPro"/>
</dbReference>